<evidence type="ECO:0008006" key="3">
    <source>
        <dbReference type="Google" id="ProtNLM"/>
    </source>
</evidence>
<proteinExistence type="predicted"/>
<evidence type="ECO:0000313" key="2">
    <source>
        <dbReference type="Proteomes" id="UP001454036"/>
    </source>
</evidence>
<comment type="caution">
    <text evidence="1">The sequence shown here is derived from an EMBL/GenBank/DDBJ whole genome shotgun (WGS) entry which is preliminary data.</text>
</comment>
<organism evidence="1 2">
    <name type="scientific">Lithospermum erythrorhizon</name>
    <name type="common">Purple gromwell</name>
    <name type="synonym">Lithospermum officinale var. erythrorhizon</name>
    <dbReference type="NCBI Taxonomy" id="34254"/>
    <lineage>
        <taxon>Eukaryota</taxon>
        <taxon>Viridiplantae</taxon>
        <taxon>Streptophyta</taxon>
        <taxon>Embryophyta</taxon>
        <taxon>Tracheophyta</taxon>
        <taxon>Spermatophyta</taxon>
        <taxon>Magnoliopsida</taxon>
        <taxon>eudicotyledons</taxon>
        <taxon>Gunneridae</taxon>
        <taxon>Pentapetalae</taxon>
        <taxon>asterids</taxon>
        <taxon>lamiids</taxon>
        <taxon>Boraginales</taxon>
        <taxon>Boraginaceae</taxon>
        <taxon>Boraginoideae</taxon>
        <taxon>Lithospermeae</taxon>
        <taxon>Lithospermum</taxon>
    </lineage>
</organism>
<protein>
    <recommendedName>
        <fullName evidence="3">F-box/kelch-repeat protein</fullName>
    </recommendedName>
</protein>
<dbReference type="SUPFAM" id="SSF50965">
    <property type="entry name" value="Galactose oxidase, central domain"/>
    <property type="match status" value="1"/>
</dbReference>
<accession>A0AAV3RJR9</accession>
<dbReference type="AlphaFoldDB" id="A0AAV3RJR9"/>
<keyword evidence="2" id="KW-1185">Reference proteome</keyword>
<dbReference type="Proteomes" id="UP001454036">
    <property type="component" value="Unassembled WGS sequence"/>
</dbReference>
<name>A0AAV3RJR9_LITER</name>
<dbReference type="InterPro" id="IPR011043">
    <property type="entry name" value="Gal_Oxase/kelch_b-propeller"/>
</dbReference>
<dbReference type="EMBL" id="BAABME010009609">
    <property type="protein sequence ID" value="GAA0175468.1"/>
    <property type="molecule type" value="Genomic_DNA"/>
</dbReference>
<sequence>MDTRNPDAGACAFVLGNTLWVLGGTLVERHPFGEVLDLDTGNWKFLKASLKTRVWSLIRERYIWACSDAFPPTGTEACRLLHLGNGLLCIVWANSESSSTILLLHCTKFTVIFENYTNSGQLSDVADVNFTQTYKLPPGRMEDCVAV</sequence>
<gene>
    <name evidence="1" type="ORF">LIER_28635</name>
</gene>
<evidence type="ECO:0000313" key="1">
    <source>
        <dbReference type="EMBL" id="GAA0175468.1"/>
    </source>
</evidence>
<reference evidence="1 2" key="1">
    <citation type="submission" date="2024-01" db="EMBL/GenBank/DDBJ databases">
        <title>The complete chloroplast genome sequence of Lithospermum erythrorhizon: insights into the phylogenetic relationship among Boraginaceae species and the maternal lineages of purple gromwells.</title>
        <authorList>
            <person name="Okada T."/>
            <person name="Watanabe K."/>
        </authorList>
    </citation>
    <scope>NUCLEOTIDE SEQUENCE [LARGE SCALE GENOMIC DNA]</scope>
</reference>